<dbReference type="AlphaFoldDB" id="A0A9E6XRT1"/>
<dbReference type="InterPro" id="IPR037523">
    <property type="entry name" value="VOC_core"/>
</dbReference>
<evidence type="ECO:0000313" key="3">
    <source>
        <dbReference type="Proteomes" id="UP001162834"/>
    </source>
</evidence>
<dbReference type="PROSITE" id="PS51819">
    <property type="entry name" value="VOC"/>
    <property type="match status" value="1"/>
</dbReference>
<accession>A0A9E6XRT1</accession>
<dbReference type="EMBL" id="CP087164">
    <property type="protein sequence ID" value="UGS33684.1"/>
    <property type="molecule type" value="Genomic_DNA"/>
</dbReference>
<sequence>MTDPAPYPRAFAHIGISIPDLGAAVRWYQNVLGWTQIAPPGEISCEDGGDFGAEFADVLADVFGERCRHLRIAHMSAGNGVAVELFEFVEPPYVGTDDNFDYTRGGIFHFCVVDPDVEGLSQRIADTGGRIRSKLMRVFDDQPYYARYCEDPWGTILEVTSHQHAQIFGNQIS</sequence>
<gene>
    <name evidence="2" type="ORF">DSM104329_00049</name>
</gene>
<dbReference type="SUPFAM" id="SSF54593">
    <property type="entry name" value="Glyoxalase/Bleomycin resistance protein/Dihydroxybiphenyl dioxygenase"/>
    <property type="match status" value="1"/>
</dbReference>
<evidence type="ECO:0000259" key="1">
    <source>
        <dbReference type="PROSITE" id="PS51819"/>
    </source>
</evidence>
<proteinExistence type="predicted"/>
<organism evidence="2 3">
    <name type="scientific">Capillimicrobium parvum</name>
    <dbReference type="NCBI Taxonomy" id="2884022"/>
    <lineage>
        <taxon>Bacteria</taxon>
        <taxon>Bacillati</taxon>
        <taxon>Actinomycetota</taxon>
        <taxon>Thermoleophilia</taxon>
        <taxon>Solirubrobacterales</taxon>
        <taxon>Capillimicrobiaceae</taxon>
        <taxon>Capillimicrobium</taxon>
    </lineage>
</organism>
<dbReference type="Pfam" id="PF00903">
    <property type="entry name" value="Glyoxalase"/>
    <property type="match status" value="1"/>
</dbReference>
<feature type="domain" description="VOC" evidence="1">
    <location>
        <begin position="10"/>
        <end position="162"/>
    </location>
</feature>
<evidence type="ECO:0000313" key="2">
    <source>
        <dbReference type="EMBL" id="UGS33684.1"/>
    </source>
</evidence>
<dbReference type="Proteomes" id="UP001162834">
    <property type="component" value="Chromosome"/>
</dbReference>
<dbReference type="KEGG" id="sbae:DSM104329_00049"/>
<protein>
    <recommendedName>
        <fullName evidence="1">VOC domain-containing protein</fullName>
    </recommendedName>
</protein>
<dbReference type="InterPro" id="IPR004360">
    <property type="entry name" value="Glyas_Fos-R_dOase_dom"/>
</dbReference>
<reference evidence="2" key="1">
    <citation type="journal article" date="2022" name="Int. J. Syst. Evol. Microbiol.">
        <title>Pseudomonas aegrilactucae sp. nov. and Pseudomonas morbosilactucae sp. nov., pathogens causing bacterial rot of lettuce in Japan.</title>
        <authorList>
            <person name="Sawada H."/>
            <person name="Fujikawa T."/>
            <person name="Satou M."/>
        </authorList>
    </citation>
    <scope>NUCLEOTIDE SEQUENCE</scope>
    <source>
        <strain evidence="2">0166_1</strain>
    </source>
</reference>
<name>A0A9E6XRT1_9ACTN</name>
<dbReference type="RefSeq" id="WP_259313380.1">
    <property type="nucleotide sequence ID" value="NZ_CP087164.1"/>
</dbReference>
<dbReference type="Gene3D" id="3.10.180.10">
    <property type="entry name" value="2,3-Dihydroxybiphenyl 1,2-Dioxygenase, domain 1"/>
    <property type="match status" value="1"/>
</dbReference>
<dbReference type="InterPro" id="IPR029068">
    <property type="entry name" value="Glyas_Bleomycin-R_OHBP_Dase"/>
</dbReference>
<keyword evidence="3" id="KW-1185">Reference proteome</keyword>